<dbReference type="GO" id="GO:0008076">
    <property type="term" value="C:voltage-gated potassium channel complex"/>
    <property type="evidence" value="ECO:0007669"/>
    <property type="project" value="InterPro"/>
</dbReference>
<sequence>EFFVERHAPSFVHILDYFQHGELHLPPDVCPYVFKRELEHWGIDPTVMSDCCQRRYLSFLDGELRSISSILHKLFSIVSSVVSLLHNILNSIVKTQTMSRTCSLTITCQFSYCDTQLAVMIGMAYDTGVETGSAASTTTTTNLPQDVFAVEGWISQLELACIVYFTIEFFLRLVFCPNKLRFIFNFFTVVDILSVVSMYVVLVLHHLNSKTKYEATYVDVINCLQVVRVFRFFRLVKDVTGFRVLIFSVRTSWRELLLLLLYIVMLVSIFASLAYYCERKNMGSILRAAWWAIVTMTTVGYGDIAPKTALGRVVGAACALSGVLLIAVTVPVFVNNFLLFYEH</sequence>
<dbReference type="PANTHER" id="PTHR11537:SF254">
    <property type="entry name" value="POTASSIUM VOLTAGE-GATED CHANNEL PROTEIN SHAB"/>
    <property type="match status" value="1"/>
</dbReference>
<gene>
    <name evidence="15" type="ORF">EGW08_018166</name>
</gene>
<keyword evidence="3" id="KW-0633">Potassium transport</keyword>
<keyword evidence="8 12" id="KW-1133">Transmembrane helix</keyword>
<dbReference type="InterPro" id="IPR011333">
    <property type="entry name" value="SKP1/BTB/POZ_sf"/>
</dbReference>
<organism evidence="15 16">
    <name type="scientific">Elysia chlorotica</name>
    <name type="common">Eastern emerald elysia</name>
    <name type="synonym">Sea slug</name>
    <dbReference type="NCBI Taxonomy" id="188477"/>
    <lineage>
        <taxon>Eukaryota</taxon>
        <taxon>Metazoa</taxon>
        <taxon>Spiralia</taxon>
        <taxon>Lophotrochozoa</taxon>
        <taxon>Mollusca</taxon>
        <taxon>Gastropoda</taxon>
        <taxon>Heterobranchia</taxon>
        <taxon>Euthyneura</taxon>
        <taxon>Panpulmonata</taxon>
        <taxon>Sacoglossa</taxon>
        <taxon>Placobranchoidea</taxon>
        <taxon>Plakobranchidae</taxon>
        <taxon>Elysia</taxon>
    </lineage>
</organism>
<feature type="transmembrane region" description="Helical" evidence="12">
    <location>
        <begin position="288"/>
        <end position="306"/>
    </location>
</feature>
<dbReference type="OrthoDB" id="6064518at2759"/>
<dbReference type="EMBL" id="RQTK01000869">
    <property type="protein sequence ID" value="RUS74076.1"/>
    <property type="molecule type" value="Genomic_DNA"/>
</dbReference>
<dbReference type="Gene3D" id="1.10.287.70">
    <property type="match status" value="1"/>
</dbReference>
<evidence type="ECO:0000256" key="8">
    <source>
        <dbReference type="ARBA" id="ARBA00022989"/>
    </source>
</evidence>
<keyword evidence="9" id="KW-0406">Ion transport</keyword>
<evidence type="ECO:0000313" key="16">
    <source>
        <dbReference type="Proteomes" id="UP000271974"/>
    </source>
</evidence>
<dbReference type="PRINTS" id="PR01491">
    <property type="entry name" value="KVCHANNEL"/>
</dbReference>
<keyword evidence="11" id="KW-0407">Ion channel</keyword>
<evidence type="ECO:0000313" key="15">
    <source>
        <dbReference type="EMBL" id="RUS74076.1"/>
    </source>
</evidence>
<keyword evidence="7" id="KW-0630">Potassium</keyword>
<feature type="transmembrane region" description="Helical" evidence="12">
    <location>
        <begin position="256"/>
        <end position="276"/>
    </location>
</feature>
<evidence type="ECO:0000256" key="3">
    <source>
        <dbReference type="ARBA" id="ARBA00022538"/>
    </source>
</evidence>
<name>A0A3S0ZSC3_ELYCH</name>
<dbReference type="InterPro" id="IPR027359">
    <property type="entry name" value="Volt_channel_dom_sf"/>
</dbReference>
<keyword evidence="2" id="KW-0813">Transport</keyword>
<evidence type="ECO:0000256" key="4">
    <source>
        <dbReference type="ARBA" id="ARBA00022692"/>
    </source>
</evidence>
<evidence type="ECO:0000256" key="11">
    <source>
        <dbReference type="ARBA" id="ARBA00023303"/>
    </source>
</evidence>
<dbReference type="InterPro" id="IPR028325">
    <property type="entry name" value="VG_K_chnl"/>
</dbReference>
<accession>A0A3S0ZSC3</accession>
<feature type="non-terminal residue" evidence="15">
    <location>
        <position position="1"/>
    </location>
</feature>
<evidence type="ECO:0008006" key="17">
    <source>
        <dbReference type="Google" id="ProtNLM"/>
    </source>
</evidence>
<comment type="subcellular location">
    <subcellularLocation>
        <location evidence="1">Membrane</location>
        <topology evidence="1">Multi-pass membrane protein</topology>
    </subcellularLocation>
</comment>
<keyword evidence="16" id="KW-1185">Reference proteome</keyword>
<dbReference type="AlphaFoldDB" id="A0A3S0ZSC3"/>
<dbReference type="GO" id="GO:0005249">
    <property type="term" value="F:voltage-gated potassium channel activity"/>
    <property type="evidence" value="ECO:0007669"/>
    <property type="project" value="InterPro"/>
</dbReference>
<protein>
    <recommendedName>
        <fullName evidence="17">BTB domain-containing protein</fullName>
    </recommendedName>
</protein>
<dbReference type="GO" id="GO:0001508">
    <property type="term" value="P:action potential"/>
    <property type="evidence" value="ECO:0007669"/>
    <property type="project" value="TreeGrafter"/>
</dbReference>
<feature type="transmembrane region" description="Helical" evidence="12">
    <location>
        <begin position="153"/>
        <end position="175"/>
    </location>
</feature>
<dbReference type="SUPFAM" id="SSF54695">
    <property type="entry name" value="POZ domain"/>
    <property type="match status" value="1"/>
</dbReference>
<dbReference type="Gene3D" id="1.20.120.350">
    <property type="entry name" value="Voltage-gated potassium channels. Chain C"/>
    <property type="match status" value="1"/>
</dbReference>
<feature type="non-terminal residue" evidence="15">
    <location>
        <position position="343"/>
    </location>
</feature>
<keyword evidence="4 12" id="KW-0812">Transmembrane</keyword>
<evidence type="ECO:0000256" key="5">
    <source>
        <dbReference type="ARBA" id="ARBA00022826"/>
    </source>
</evidence>
<dbReference type="InterPro" id="IPR003131">
    <property type="entry name" value="T1-type_BTB"/>
</dbReference>
<dbReference type="Proteomes" id="UP000271974">
    <property type="component" value="Unassembled WGS sequence"/>
</dbReference>
<evidence type="ECO:0000259" key="14">
    <source>
        <dbReference type="Pfam" id="PF02214"/>
    </source>
</evidence>
<evidence type="ECO:0000256" key="7">
    <source>
        <dbReference type="ARBA" id="ARBA00022958"/>
    </source>
</evidence>
<dbReference type="InterPro" id="IPR005821">
    <property type="entry name" value="Ion_trans_dom"/>
</dbReference>
<feature type="domain" description="Ion transport" evidence="13">
    <location>
        <begin position="149"/>
        <end position="342"/>
    </location>
</feature>
<dbReference type="Pfam" id="PF02214">
    <property type="entry name" value="BTB_2"/>
    <property type="match status" value="1"/>
</dbReference>
<feature type="transmembrane region" description="Helical" evidence="12">
    <location>
        <begin position="182"/>
        <end position="204"/>
    </location>
</feature>
<keyword evidence="6" id="KW-0851">Voltage-gated channel</keyword>
<dbReference type="PRINTS" id="PR01498">
    <property type="entry name" value="SHAWCHANNEL"/>
</dbReference>
<dbReference type="Pfam" id="PF00520">
    <property type="entry name" value="Ion_trans"/>
    <property type="match status" value="1"/>
</dbReference>
<feature type="transmembrane region" description="Helical" evidence="12">
    <location>
        <begin position="313"/>
        <end position="334"/>
    </location>
</feature>
<dbReference type="Gene3D" id="3.30.710.10">
    <property type="entry name" value="Potassium Channel Kv1.1, Chain A"/>
    <property type="match status" value="1"/>
</dbReference>
<proteinExistence type="predicted"/>
<dbReference type="STRING" id="188477.A0A3S0ZSC3"/>
<dbReference type="InterPro" id="IPR003974">
    <property type="entry name" value="K_chnl_volt-dep_Kv3"/>
</dbReference>
<evidence type="ECO:0000256" key="10">
    <source>
        <dbReference type="ARBA" id="ARBA00023136"/>
    </source>
</evidence>
<dbReference type="InterPro" id="IPR003968">
    <property type="entry name" value="K_chnl_volt-dep_Kv"/>
</dbReference>
<dbReference type="PRINTS" id="PR00169">
    <property type="entry name" value="KCHANNEL"/>
</dbReference>
<reference evidence="15 16" key="1">
    <citation type="submission" date="2019-01" db="EMBL/GenBank/DDBJ databases">
        <title>A draft genome assembly of the solar-powered sea slug Elysia chlorotica.</title>
        <authorList>
            <person name="Cai H."/>
            <person name="Li Q."/>
            <person name="Fang X."/>
            <person name="Li J."/>
            <person name="Curtis N.E."/>
            <person name="Altenburger A."/>
            <person name="Shibata T."/>
            <person name="Feng M."/>
            <person name="Maeda T."/>
            <person name="Schwartz J.A."/>
            <person name="Shigenobu S."/>
            <person name="Lundholm N."/>
            <person name="Nishiyama T."/>
            <person name="Yang H."/>
            <person name="Hasebe M."/>
            <person name="Li S."/>
            <person name="Pierce S.K."/>
            <person name="Wang J."/>
        </authorList>
    </citation>
    <scope>NUCLEOTIDE SEQUENCE [LARGE SCALE GENOMIC DNA]</scope>
    <source>
        <strain evidence="15">EC2010</strain>
        <tissue evidence="15">Whole organism of an adult</tissue>
    </source>
</reference>
<dbReference type="SUPFAM" id="SSF81324">
    <property type="entry name" value="Voltage-gated potassium channels"/>
    <property type="match status" value="1"/>
</dbReference>
<evidence type="ECO:0000256" key="12">
    <source>
        <dbReference type="SAM" id="Phobius"/>
    </source>
</evidence>
<feature type="domain" description="Potassium channel tetramerisation-type BTB" evidence="14">
    <location>
        <begin position="1"/>
        <end position="51"/>
    </location>
</feature>
<evidence type="ECO:0000256" key="9">
    <source>
        <dbReference type="ARBA" id="ARBA00023065"/>
    </source>
</evidence>
<evidence type="ECO:0000256" key="1">
    <source>
        <dbReference type="ARBA" id="ARBA00004141"/>
    </source>
</evidence>
<dbReference type="PANTHER" id="PTHR11537">
    <property type="entry name" value="VOLTAGE-GATED POTASSIUM CHANNEL"/>
    <property type="match status" value="1"/>
</dbReference>
<dbReference type="GO" id="GO:0051260">
    <property type="term" value="P:protein homooligomerization"/>
    <property type="evidence" value="ECO:0007669"/>
    <property type="project" value="InterPro"/>
</dbReference>
<evidence type="ECO:0000259" key="13">
    <source>
        <dbReference type="Pfam" id="PF00520"/>
    </source>
</evidence>
<evidence type="ECO:0000256" key="6">
    <source>
        <dbReference type="ARBA" id="ARBA00022882"/>
    </source>
</evidence>
<keyword evidence="5" id="KW-0631">Potassium channel</keyword>
<comment type="caution">
    <text evidence="15">The sequence shown here is derived from an EMBL/GenBank/DDBJ whole genome shotgun (WGS) entry which is preliminary data.</text>
</comment>
<evidence type="ECO:0000256" key="2">
    <source>
        <dbReference type="ARBA" id="ARBA00022448"/>
    </source>
</evidence>
<dbReference type="FunFam" id="1.10.287.70:FF:000028">
    <property type="entry name" value="potassium voltage-gated channel subfamily D member 3"/>
    <property type="match status" value="1"/>
</dbReference>
<keyword evidence="10 12" id="KW-0472">Membrane</keyword>